<dbReference type="RefSeq" id="WP_097153447.1">
    <property type="nucleotide sequence ID" value="NZ_OBEL01000002.1"/>
</dbReference>
<evidence type="ECO:0000259" key="5">
    <source>
        <dbReference type="PROSITE" id="PS50931"/>
    </source>
</evidence>
<keyword evidence="4" id="KW-0804">Transcription</keyword>
<evidence type="ECO:0000313" key="7">
    <source>
        <dbReference type="Proteomes" id="UP000219439"/>
    </source>
</evidence>
<dbReference type="PANTHER" id="PTHR30419">
    <property type="entry name" value="HTH-TYPE TRANSCRIPTIONAL REGULATOR YBHD"/>
    <property type="match status" value="1"/>
</dbReference>
<dbReference type="InterPro" id="IPR036388">
    <property type="entry name" value="WH-like_DNA-bd_sf"/>
</dbReference>
<evidence type="ECO:0000313" key="6">
    <source>
        <dbReference type="EMBL" id="SNZ19066.1"/>
    </source>
</evidence>
<evidence type="ECO:0000256" key="3">
    <source>
        <dbReference type="ARBA" id="ARBA00023125"/>
    </source>
</evidence>
<keyword evidence="3 6" id="KW-0238">DNA-binding</keyword>
<dbReference type="SUPFAM" id="SSF46785">
    <property type="entry name" value="Winged helix' DNA-binding domain"/>
    <property type="match status" value="1"/>
</dbReference>
<sequence length="284" mass="30615">MSINNINITMLRVLDALAHEKSYTKVAEGLGLTQSGVSHAMRAWEELLGGPLVWRSGREAGMTALGKRAQIEVRAALDHLEALSALSVEPEISGHVTIASVTSAAVGILPKVLAKLQKWYPKITVELIEGSDEECATLLDNKVVDIAISMGRLGADATLLRHLELGVVCPKNHSLSKQSSIDVLDLENHPLLMSASGCEEAINDYADQADVKLNVFLKIRDTRALLEAVKSELGMTILPKLTVSELGDGLVYKDLKSPLIRELQICSVASPSLATQTLYAEIMA</sequence>
<dbReference type="Gene3D" id="1.10.10.10">
    <property type="entry name" value="Winged helix-like DNA-binding domain superfamily/Winged helix DNA-binding domain"/>
    <property type="match status" value="1"/>
</dbReference>
<dbReference type="InterPro" id="IPR005119">
    <property type="entry name" value="LysR_subst-bd"/>
</dbReference>
<accession>A0A285PFZ4</accession>
<dbReference type="InterPro" id="IPR036390">
    <property type="entry name" value="WH_DNA-bd_sf"/>
</dbReference>
<evidence type="ECO:0000256" key="1">
    <source>
        <dbReference type="ARBA" id="ARBA00009437"/>
    </source>
</evidence>
<dbReference type="PANTHER" id="PTHR30419:SF24">
    <property type="entry name" value="HTH-TYPE TRANSCRIPTIONAL REGULATOR CZCR"/>
    <property type="match status" value="1"/>
</dbReference>
<dbReference type="SUPFAM" id="SSF53850">
    <property type="entry name" value="Periplasmic binding protein-like II"/>
    <property type="match status" value="1"/>
</dbReference>
<dbReference type="Pfam" id="PF00126">
    <property type="entry name" value="HTH_1"/>
    <property type="match status" value="1"/>
</dbReference>
<evidence type="ECO:0000256" key="4">
    <source>
        <dbReference type="ARBA" id="ARBA00023163"/>
    </source>
</evidence>
<keyword evidence="7" id="KW-1185">Reference proteome</keyword>
<dbReference type="OrthoDB" id="8479357at2"/>
<dbReference type="InterPro" id="IPR050950">
    <property type="entry name" value="HTH-type_LysR_regulators"/>
</dbReference>
<protein>
    <submittedName>
        <fullName evidence="6">DNA-binding transcriptional regulator, LysR family</fullName>
    </submittedName>
</protein>
<dbReference type="CDD" id="cd05466">
    <property type="entry name" value="PBP2_LTTR_substrate"/>
    <property type="match status" value="1"/>
</dbReference>
<dbReference type="PROSITE" id="PS50931">
    <property type="entry name" value="HTH_LYSR"/>
    <property type="match status" value="1"/>
</dbReference>
<dbReference type="GO" id="GO:0003700">
    <property type="term" value="F:DNA-binding transcription factor activity"/>
    <property type="evidence" value="ECO:0007669"/>
    <property type="project" value="InterPro"/>
</dbReference>
<dbReference type="GO" id="GO:0003677">
    <property type="term" value="F:DNA binding"/>
    <property type="evidence" value="ECO:0007669"/>
    <property type="project" value="UniProtKB-KW"/>
</dbReference>
<dbReference type="Gene3D" id="3.40.190.10">
    <property type="entry name" value="Periplasmic binding protein-like II"/>
    <property type="match status" value="2"/>
</dbReference>
<evidence type="ECO:0000256" key="2">
    <source>
        <dbReference type="ARBA" id="ARBA00023015"/>
    </source>
</evidence>
<dbReference type="InterPro" id="IPR000847">
    <property type="entry name" value="LysR_HTH_N"/>
</dbReference>
<name>A0A285PFZ4_9HYPH</name>
<reference evidence="6 7" key="1">
    <citation type="submission" date="2017-09" db="EMBL/GenBank/DDBJ databases">
        <authorList>
            <person name="Ehlers B."/>
            <person name="Leendertz F.H."/>
        </authorList>
    </citation>
    <scope>NUCLEOTIDE SEQUENCE [LARGE SCALE GENOMIC DNA]</scope>
    <source>
        <strain evidence="6 7">DSM 18289</strain>
    </source>
</reference>
<proteinExistence type="inferred from homology"/>
<gene>
    <name evidence="6" type="ORF">SAMN06265368_2144</name>
</gene>
<dbReference type="AlphaFoldDB" id="A0A285PFZ4"/>
<dbReference type="Pfam" id="PF03466">
    <property type="entry name" value="LysR_substrate"/>
    <property type="match status" value="1"/>
</dbReference>
<keyword evidence="2" id="KW-0805">Transcription regulation</keyword>
<feature type="domain" description="HTH lysR-type" evidence="5">
    <location>
        <begin position="6"/>
        <end position="63"/>
    </location>
</feature>
<comment type="similarity">
    <text evidence="1">Belongs to the LysR transcriptional regulatory family.</text>
</comment>
<dbReference type="Proteomes" id="UP000219439">
    <property type="component" value="Unassembled WGS sequence"/>
</dbReference>
<dbReference type="GO" id="GO:0005829">
    <property type="term" value="C:cytosol"/>
    <property type="evidence" value="ECO:0007669"/>
    <property type="project" value="TreeGrafter"/>
</dbReference>
<organism evidence="6 7">
    <name type="scientific">Cohaesibacter gelatinilyticus</name>
    <dbReference type="NCBI Taxonomy" id="372072"/>
    <lineage>
        <taxon>Bacteria</taxon>
        <taxon>Pseudomonadati</taxon>
        <taxon>Pseudomonadota</taxon>
        <taxon>Alphaproteobacteria</taxon>
        <taxon>Hyphomicrobiales</taxon>
        <taxon>Cohaesibacteraceae</taxon>
    </lineage>
</organism>
<dbReference type="EMBL" id="OBEL01000002">
    <property type="protein sequence ID" value="SNZ19066.1"/>
    <property type="molecule type" value="Genomic_DNA"/>
</dbReference>